<dbReference type="SUPFAM" id="SSF53383">
    <property type="entry name" value="PLP-dependent transferases"/>
    <property type="match status" value="1"/>
</dbReference>
<dbReference type="InterPro" id="IPR008160">
    <property type="entry name" value="Collagen"/>
</dbReference>
<dbReference type="GO" id="GO:0005739">
    <property type="term" value="C:mitochondrion"/>
    <property type="evidence" value="ECO:0007669"/>
    <property type="project" value="UniProtKB-SubCell"/>
</dbReference>
<comment type="subunit">
    <text evidence="4">Homotetramer.</text>
</comment>
<feature type="compositionally biased region" description="Pro residues" evidence="13">
    <location>
        <begin position="74"/>
        <end position="86"/>
    </location>
</feature>
<feature type="compositionally biased region" description="Low complexity" evidence="13">
    <location>
        <begin position="166"/>
        <end position="176"/>
    </location>
</feature>
<dbReference type="Pfam" id="PF01391">
    <property type="entry name" value="Collagen"/>
    <property type="match status" value="3"/>
</dbReference>
<accession>A0A061IK62</accession>
<dbReference type="Pfam" id="PF00202">
    <property type="entry name" value="Aminotran_3"/>
    <property type="match status" value="1"/>
</dbReference>
<evidence type="ECO:0000256" key="13">
    <source>
        <dbReference type="SAM" id="MobiDB-lite"/>
    </source>
</evidence>
<reference evidence="15" key="1">
    <citation type="journal article" date="2013" name="Nat. Biotechnol.">
        <title>Chinese hamster genome sequenced from sorted chromosomes.</title>
        <authorList>
            <person name="Brinkrolf K."/>
            <person name="Rupp O."/>
            <person name="Laux H."/>
            <person name="Kollin F."/>
            <person name="Ernst W."/>
            <person name="Linke B."/>
            <person name="Kofler R."/>
            <person name="Romand S."/>
            <person name="Hesse F."/>
            <person name="Budach W.E."/>
            <person name="Galosy S."/>
            <person name="Muller D."/>
            <person name="Noll T."/>
            <person name="Wienberg J."/>
            <person name="Jostock T."/>
            <person name="Leonard M."/>
            <person name="Grillari J."/>
            <person name="Tauch A."/>
            <person name="Goesmann A."/>
            <person name="Helk B."/>
            <person name="Mott J.E."/>
            <person name="Puhler A."/>
            <person name="Borth N."/>
        </authorList>
    </citation>
    <scope>NUCLEOTIDE SEQUENCE [LARGE SCALE GENOMIC DNA]</scope>
    <source>
        <strain evidence="15">17A/GY</strain>
    </source>
</reference>
<dbReference type="InterPro" id="IPR005814">
    <property type="entry name" value="Aminotrans_3"/>
</dbReference>
<dbReference type="InterPro" id="IPR049704">
    <property type="entry name" value="Aminotrans_3_PPA_site"/>
</dbReference>
<evidence type="ECO:0000256" key="4">
    <source>
        <dbReference type="ARBA" id="ARBA00011881"/>
    </source>
</evidence>
<comment type="cofactor">
    <cofactor evidence="1">
        <name>pyridoxal 5'-phosphate</name>
        <dbReference type="ChEBI" id="CHEBI:597326"/>
    </cofactor>
</comment>
<evidence type="ECO:0000256" key="2">
    <source>
        <dbReference type="ARBA" id="ARBA00004173"/>
    </source>
</evidence>
<feature type="compositionally biased region" description="Basic and acidic residues" evidence="13">
    <location>
        <begin position="322"/>
        <end position="338"/>
    </location>
</feature>
<keyword evidence="14" id="KW-0032">Aminotransferase</keyword>
<feature type="compositionally biased region" description="Basic and acidic residues" evidence="13">
    <location>
        <begin position="264"/>
        <end position="274"/>
    </location>
</feature>
<dbReference type="FunFam" id="3.40.640.10:FF:000058">
    <property type="entry name" value="ethanolamine-phosphate phospho-lyase isoform X1"/>
    <property type="match status" value="1"/>
</dbReference>
<comment type="subcellular location">
    <subcellularLocation>
        <location evidence="2">Mitochondrion</location>
    </subcellularLocation>
</comment>
<keyword evidence="5" id="KW-0663">Pyridoxal phosphate</keyword>
<feature type="compositionally biased region" description="Basic and acidic residues" evidence="13">
    <location>
        <begin position="179"/>
        <end position="195"/>
    </location>
</feature>
<evidence type="ECO:0000256" key="3">
    <source>
        <dbReference type="ARBA" id="ARBA00008954"/>
    </source>
</evidence>
<sequence>MATVKKKGPPGPKGDKVRKCINEINLPEIYIAMICGVSLDLCIMYHGLPGFPTVAALHSNQILTVKGDQGQAGPPGPPGPPGPRGPPGDTGKDGPRGMPGVPGPLGPPGQKGEPGKEGEKGDAGENGPKGDAGEKGDPGSSAAGIKGEPGESGRPGQKGEPGFIGPQGEPGLPGLPGTKGERGEAGPPGRGERGDPGAPGPKGDRGDKGDSGALGPRGEQGSPGIPGVDGEQGANGVKGEKGDSGLPGPQGPSGEPGLNGVKGLKGDPGQKGDRGPLGLPGADGPIGPHGPAGPKGERGEKGTVGEPGPRGPYGLPGFPGPRGEKGDLGEKGEKGEKGKKGKKGPKGEKGEQGAPGLDAPCPLLEFKSIVTITQDTCQASLYKTGSGVRHTDWKGTTTMCELYCKQDTLALRGKHIGPSCKVFFAADPIKIMRAQGQYMFDEKGERYLDCINNVAHVGHCHPEVVKAATKQMELLNTNSRFLHDNIVEYAKRLTATLPQPLSVCYFTNSGSEANDLALRLARQFRGHQDVITLDHAYHGHLSSLIEISPYKFRKGKDVKKEFVHVAPSPDTYRGKYREDHEDAATAYADEVKKIIEDAHRSGRKIAAFIAESMQSCGGQIIPPAGYFQKVAEHVHNAGGVFIADEVQVGFGRVGKHFWSFQMYGEDFIPDIVTMGKPMGNGHPLSCVVTTKEIAEAFSSSGMEYFNTYGGNPVSCAVGLAVLDVIENENLQGNAVRVGNYLTELLDEQKAKHPLIGDIRGVGLFIGIDLVKDHEKRTPATAEAQHIIYKMKEKGVLLSADGPHRNVLKIKPPMCFTEEDAKFMVDHLDGILTGSLLGLGIHARTQTCQHPHKLVCPVVPQHQVDEYRLECFITKSELTQTELNDVISSPEEIDYVNQTQVPKEVHVELPNHSATESRENDSRKRNGVCSDQHALLSKRLKT</sequence>
<evidence type="ECO:0000313" key="15">
    <source>
        <dbReference type="Proteomes" id="UP000030759"/>
    </source>
</evidence>
<feature type="region of interest" description="Disordered" evidence="13">
    <location>
        <begin position="909"/>
        <end position="928"/>
    </location>
</feature>
<evidence type="ECO:0000256" key="1">
    <source>
        <dbReference type="ARBA" id="ARBA00001933"/>
    </source>
</evidence>
<dbReference type="InterPro" id="IPR015422">
    <property type="entry name" value="PyrdxlP-dep_Trfase_small"/>
</dbReference>
<comment type="catalytic activity">
    <reaction evidence="12">
        <text>phosphoethanolamine + H2O = acetaldehyde + NH4(+) + phosphate</text>
        <dbReference type="Rhea" id="RHEA:17889"/>
        <dbReference type="ChEBI" id="CHEBI:15343"/>
        <dbReference type="ChEBI" id="CHEBI:15377"/>
        <dbReference type="ChEBI" id="CHEBI:28938"/>
        <dbReference type="ChEBI" id="CHEBI:43474"/>
        <dbReference type="ChEBI" id="CHEBI:58190"/>
        <dbReference type="EC" id="4.2.3.2"/>
    </reaction>
</comment>
<proteinExistence type="inferred from homology"/>
<evidence type="ECO:0000256" key="9">
    <source>
        <dbReference type="ARBA" id="ARBA00039127"/>
    </source>
</evidence>
<evidence type="ECO:0000256" key="10">
    <source>
        <dbReference type="ARBA" id="ARBA00040022"/>
    </source>
</evidence>
<dbReference type="CDD" id="cd00610">
    <property type="entry name" value="OAT_like"/>
    <property type="match status" value="1"/>
</dbReference>
<name>A0A061IK62_CRIGR</name>
<evidence type="ECO:0000256" key="8">
    <source>
        <dbReference type="ARBA" id="ARBA00037113"/>
    </source>
</evidence>
<keyword evidence="6" id="KW-0496">Mitochondrion</keyword>
<evidence type="ECO:0000256" key="11">
    <source>
        <dbReference type="ARBA" id="ARBA00041584"/>
    </source>
</evidence>
<gene>
    <name evidence="14" type="ORF">H671_1g2540</name>
</gene>
<comment type="function">
    <text evidence="8">Catalyzes the pyridoxal-phosphate-dependent breakdown of phosphoethanolamine, converting it to ammonia, inorganic phosphate and acetaldehyde.</text>
</comment>
<dbReference type="AlphaFoldDB" id="A0A061IK62"/>
<dbReference type="GO" id="GO:0030170">
    <property type="term" value="F:pyridoxal phosphate binding"/>
    <property type="evidence" value="ECO:0007669"/>
    <property type="project" value="InterPro"/>
</dbReference>
<feature type="compositionally biased region" description="Basic and acidic residues" evidence="13">
    <location>
        <begin position="113"/>
        <end position="123"/>
    </location>
</feature>
<dbReference type="GO" id="GO:0050459">
    <property type="term" value="F:ethanolamine-phosphate phospho-lyase activity"/>
    <property type="evidence" value="ECO:0007669"/>
    <property type="project" value="UniProtKB-EC"/>
</dbReference>
<comment type="similarity">
    <text evidence="3">Belongs to the class-III pyridoxal-phosphate-dependent aminotransferase family.</text>
</comment>
<keyword evidence="7 14" id="KW-0456">Lyase</keyword>
<evidence type="ECO:0000313" key="14">
    <source>
        <dbReference type="EMBL" id="ERE89158.1"/>
    </source>
</evidence>
<keyword evidence="14" id="KW-0808">Transferase</keyword>
<evidence type="ECO:0000256" key="6">
    <source>
        <dbReference type="ARBA" id="ARBA00023128"/>
    </source>
</evidence>
<feature type="compositionally biased region" description="Basic and acidic residues" evidence="13">
    <location>
        <begin position="909"/>
        <end position="923"/>
    </location>
</feature>
<dbReference type="PROSITE" id="PS00600">
    <property type="entry name" value="AA_TRANSFER_CLASS_3"/>
    <property type="match status" value="1"/>
</dbReference>
<feature type="region of interest" description="Disordered" evidence="13">
    <location>
        <begin position="66"/>
        <end position="358"/>
    </location>
</feature>
<dbReference type="GO" id="GO:0008483">
    <property type="term" value="F:transaminase activity"/>
    <property type="evidence" value="ECO:0007669"/>
    <property type="project" value="UniProtKB-KW"/>
</dbReference>
<evidence type="ECO:0000256" key="7">
    <source>
        <dbReference type="ARBA" id="ARBA00023239"/>
    </source>
</evidence>
<dbReference type="PANTHER" id="PTHR45688:SF1">
    <property type="entry name" value="ETHANOLAMINE-PHOSPHATE PHOSPHO-LYASE"/>
    <property type="match status" value="1"/>
</dbReference>
<dbReference type="Gene3D" id="3.90.1150.10">
    <property type="entry name" value="Aspartate Aminotransferase, domain 1"/>
    <property type="match status" value="1"/>
</dbReference>
<dbReference type="InterPro" id="IPR015424">
    <property type="entry name" value="PyrdxlP-dep_Trfase"/>
</dbReference>
<evidence type="ECO:0000256" key="5">
    <source>
        <dbReference type="ARBA" id="ARBA00022898"/>
    </source>
</evidence>
<evidence type="ECO:0000256" key="12">
    <source>
        <dbReference type="ARBA" id="ARBA00047688"/>
    </source>
</evidence>
<dbReference type="PANTHER" id="PTHR45688">
    <property type="match status" value="1"/>
</dbReference>
<dbReference type="EMBL" id="KE664992">
    <property type="protein sequence ID" value="ERE89158.1"/>
    <property type="molecule type" value="Genomic_DNA"/>
</dbReference>
<dbReference type="Proteomes" id="UP000030759">
    <property type="component" value="Unassembled WGS sequence"/>
</dbReference>
<dbReference type="Gene3D" id="3.40.640.10">
    <property type="entry name" value="Type I PLP-dependent aspartate aminotransferase-like (Major domain)"/>
    <property type="match status" value="1"/>
</dbReference>
<dbReference type="InterPro" id="IPR015421">
    <property type="entry name" value="PyrdxlP-dep_Trfase_major"/>
</dbReference>
<organism evidence="14 15">
    <name type="scientific">Cricetulus griseus</name>
    <name type="common">Chinese hamster</name>
    <name type="synonym">Cricetulus barabensis griseus</name>
    <dbReference type="NCBI Taxonomy" id="10029"/>
    <lineage>
        <taxon>Eukaryota</taxon>
        <taxon>Metazoa</taxon>
        <taxon>Chordata</taxon>
        <taxon>Craniata</taxon>
        <taxon>Vertebrata</taxon>
        <taxon>Euteleostomi</taxon>
        <taxon>Mammalia</taxon>
        <taxon>Eutheria</taxon>
        <taxon>Euarchontoglires</taxon>
        <taxon>Glires</taxon>
        <taxon>Rodentia</taxon>
        <taxon>Myomorpha</taxon>
        <taxon>Muroidea</taxon>
        <taxon>Cricetidae</taxon>
        <taxon>Cricetinae</taxon>
        <taxon>Cricetulus</taxon>
    </lineage>
</organism>
<protein>
    <recommendedName>
        <fullName evidence="10">Ethanolamine-phosphate phospho-lyase</fullName>
        <ecNumber evidence="9">4.2.3.2</ecNumber>
    </recommendedName>
    <alternativeName>
        <fullName evidence="11">Alanine--glyoxylate aminotransferase 2-like 1</fullName>
    </alternativeName>
</protein>
<dbReference type="EC" id="4.2.3.2" evidence="9"/>